<dbReference type="RefSeq" id="WP_138668277.1">
    <property type="nucleotide sequence ID" value="NZ_VCKY01000079.1"/>
</dbReference>
<reference evidence="2 3" key="1">
    <citation type="submission" date="2019-05" db="EMBL/GenBank/DDBJ databases">
        <title>Draft genome sequence of Nonomuraea turkmeniaca DSM 43926.</title>
        <authorList>
            <person name="Saricaoglu S."/>
            <person name="Isik K."/>
        </authorList>
    </citation>
    <scope>NUCLEOTIDE SEQUENCE [LARGE SCALE GENOMIC DNA]</scope>
    <source>
        <strain evidence="2 3">DSM 43926</strain>
    </source>
</reference>
<evidence type="ECO:0000313" key="2">
    <source>
        <dbReference type="EMBL" id="TMR17466.1"/>
    </source>
</evidence>
<keyword evidence="3" id="KW-1185">Reference proteome</keyword>
<dbReference type="Proteomes" id="UP000309128">
    <property type="component" value="Unassembled WGS sequence"/>
</dbReference>
<protein>
    <submittedName>
        <fullName evidence="2">Uncharacterized protein</fullName>
    </submittedName>
</protein>
<evidence type="ECO:0000313" key="3">
    <source>
        <dbReference type="Proteomes" id="UP000309128"/>
    </source>
</evidence>
<keyword evidence="1" id="KW-0732">Signal</keyword>
<name>A0A5S4FFD6_9ACTN</name>
<comment type="caution">
    <text evidence="2">The sequence shown here is derived from an EMBL/GenBank/DDBJ whole genome shotgun (WGS) entry which is preliminary data.</text>
</comment>
<accession>A0A5S4FFD6</accession>
<evidence type="ECO:0000256" key="1">
    <source>
        <dbReference type="SAM" id="SignalP"/>
    </source>
</evidence>
<gene>
    <name evidence="2" type="ORF">ETD86_23320</name>
</gene>
<dbReference type="OrthoDB" id="4228625at2"/>
<organism evidence="2 3">
    <name type="scientific">Nonomuraea turkmeniaca</name>
    <dbReference type="NCBI Taxonomy" id="103838"/>
    <lineage>
        <taxon>Bacteria</taxon>
        <taxon>Bacillati</taxon>
        <taxon>Actinomycetota</taxon>
        <taxon>Actinomycetes</taxon>
        <taxon>Streptosporangiales</taxon>
        <taxon>Streptosporangiaceae</taxon>
        <taxon>Nonomuraea</taxon>
    </lineage>
</organism>
<feature type="signal peptide" evidence="1">
    <location>
        <begin position="1"/>
        <end position="30"/>
    </location>
</feature>
<proteinExistence type="predicted"/>
<feature type="chain" id="PRO_5039377180" evidence="1">
    <location>
        <begin position="31"/>
        <end position="161"/>
    </location>
</feature>
<dbReference type="AlphaFoldDB" id="A0A5S4FFD6"/>
<dbReference type="EMBL" id="VCKY01000079">
    <property type="protein sequence ID" value="TMR17466.1"/>
    <property type="molecule type" value="Genomic_DNA"/>
</dbReference>
<sequence>MNNLNLPRAMAVAAAVLTAAGIMLPTAATADAAQHAKSADCYVNLGTLTSGAGGRNIGGYPPRYKFDASPYLGAIYDSCAGTMKVYYGGYKSTHYNIRGYGNQREVPGGSKRVTTWHVSGSEPRAYPFTVQACNRGSGGGRSRCTQWSPTVWLQINAEVVR</sequence>